<dbReference type="SUPFAM" id="SSF50249">
    <property type="entry name" value="Nucleic acid-binding proteins"/>
    <property type="match status" value="1"/>
</dbReference>
<evidence type="ECO:0000256" key="1">
    <source>
        <dbReference type="ARBA" id="ARBA00004496"/>
    </source>
</evidence>
<dbReference type="InterPro" id="IPR004532">
    <property type="entry name" value="Phe-tRNA-ligase_IIc_bsu_bact"/>
</dbReference>
<dbReference type="SMART" id="SM00896">
    <property type="entry name" value="FDX-ACB"/>
    <property type="match status" value="1"/>
</dbReference>
<feature type="binding site" evidence="15">
    <location>
        <position position="499"/>
    </location>
    <ligand>
        <name>Mg(2+)</name>
        <dbReference type="ChEBI" id="CHEBI:18420"/>
        <note>shared with alpha subunit</note>
    </ligand>
</feature>
<dbReference type="Pfam" id="PF03147">
    <property type="entry name" value="FDX-ACB"/>
    <property type="match status" value="1"/>
</dbReference>
<comment type="similarity">
    <text evidence="2 15">Belongs to the phenylalanyl-tRNA synthetase beta subunit family. Type 1 subfamily.</text>
</comment>
<proteinExistence type="inferred from homology"/>
<dbReference type="SUPFAM" id="SSF54991">
    <property type="entry name" value="Anticodon-binding domain of PheRS"/>
    <property type="match status" value="1"/>
</dbReference>
<dbReference type="SUPFAM" id="SSF55681">
    <property type="entry name" value="Class II aaRS and biotin synthetases"/>
    <property type="match status" value="1"/>
</dbReference>
<feature type="domain" description="TRNA-binding" evidence="18">
    <location>
        <begin position="40"/>
        <end position="158"/>
    </location>
</feature>
<feature type="binding site" evidence="15">
    <location>
        <position position="493"/>
    </location>
    <ligand>
        <name>Mg(2+)</name>
        <dbReference type="ChEBI" id="CHEBI:18420"/>
        <note>shared with alpha subunit</note>
    </ligand>
</feature>
<evidence type="ECO:0000256" key="12">
    <source>
        <dbReference type="ARBA" id="ARBA00022917"/>
    </source>
</evidence>
<comment type="subunit">
    <text evidence="3 15">Tetramer of two alpha and two beta subunits.</text>
</comment>
<comment type="caution">
    <text evidence="21">The sequence shown here is derived from an EMBL/GenBank/DDBJ whole genome shotgun (WGS) entry which is preliminary data.</text>
</comment>
<dbReference type="PANTHER" id="PTHR10947:SF0">
    <property type="entry name" value="PHENYLALANINE--TRNA LIGASE BETA SUBUNIT"/>
    <property type="match status" value="1"/>
</dbReference>
<keyword evidence="11 16" id="KW-0694">RNA-binding</keyword>
<dbReference type="Pfam" id="PF03483">
    <property type="entry name" value="B3_4"/>
    <property type="match status" value="1"/>
</dbReference>
<evidence type="ECO:0000256" key="17">
    <source>
        <dbReference type="SAM" id="MobiDB-lite"/>
    </source>
</evidence>
<keyword evidence="5 16" id="KW-0820">tRNA-binding</keyword>
<dbReference type="Gene3D" id="3.50.40.10">
    <property type="entry name" value="Phenylalanyl-trna Synthetase, Chain B, domain 3"/>
    <property type="match status" value="1"/>
</dbReference>
<evidence type="ECO:0000256" key="11">
    <source>
        <dbReference type="ARBA" id="ARBA00022884"/>
    </source>
</evidence>
<keyword evidence="7 15" id="KW-0479">Metal-binding</keyword>
<evidence type="ECO:0000313" key="21">
    <source>
        <dbReference type="EMBL" id="NNH22243.1"/>
    </source>
</evidence>
<evidence type="ECO:0000256" key="7">
    <source>
        <dbReference type="ARBA" id="ARBA00022723"/>
    </source>
</evidence>
<dbReference type="InterPro" id="IPR002547">
    <property type="entry name" value="tRNA-bd_dom"/>
</dbReference>
<dbReference type="InterPro" id="IPR005146">
    <property type="entry name" value="B3/B4_tRNA-bd"/>
</dbReference>
<gene>
    <name evidence="15" type="primary">pheT</name>
    <name evidence="21" type="ORF">HLB09_03915</name>
</gene>
<dbReference type="HAMAP" id="MF_00283">
    <property type="entry name" value="Phe_tRNA_synth_beta1"/>
    <property type="match status" value="1"/>
</dbReference>
<dbReference type="InterPro" id="IPR020825">
    <property type="entry name" value="Phe-tRNA_synthase-like_B3/B4"/>
</dbReference>
<keyword evidence="4 15" id="KW-0963">Cytoplasm</keyword>
<dbReference type="InterPro" id="IPR005147">
    <property type="entry name" value="tRNA_synthase_B5-dom"/>
</dbReference>
<dbReference type="PROSITE" id="PS51447">
    <property type="entry name" value="FDX_ACB"/>
    <property type="match status" value="1"/>
</dbReference>
<dbReference type="Pfam" id="PF01588">
    <property type="entry name" value="tRNA_bind"/>
    <property type="match status" value="1"/>
</dbReference>
<dbReference type="PROSITE" id="PS50886">
    <property type="entry name" value="TRBD"/>
    <property type="match status" value="1"/>
</dbReference>
<evidence type="ECO:0000256" key="10">
    <source>
        <dbReference type="ARBA" id="ARBA00022842"/>
    </source>
</evidence>
<dbReference type="GO" id="GO:0009328">
    <property type="term" value="C:phenylalanine-tRNA ligase complex"/>
    <property type="evidence" value="ECO:0007669"/>
    <property type="project" value="TreeGrafter"/>
</dbReference>
<protein>
    <recommendedName>
        <fullName evidence="15">Phenylalanine--tRNA ligase beta subunit</fullName>
        <ecNumber evidence="15">6.1.1.20</ecNumber>
    </recommendedName>
    <alternativeName>
        <fullName evidence="15">Phenylalanyl-tRNA synthetase beta subunit</fullName>
        <shortName evidence="15">PheRS</shortName>
    </alternativeName>
</protein>
<comment type="cofactor">
    <cofactor evidence="15">
        <name>Mg(2+)</name>
        <dbReference type="ChEBI" id="CHEBI:18420"/>
    </cofactor>
    <text evidence="15">Binds 2 magnesium ions per tetramer.</text>
</comment>
<feature type="region of interest" description="Disordered" evidence="17">
    <location>
        <begin position="632"/>
        <end position="655"/>
    </location>
</feature>
<evidence type="ECO:0000256" key="5">
    <source>
        <dbReference type="ARBA" id="ARBA00022555"/>
    </source>
</evidence>
<keyword evidence="8 15" id="KW-0547">Nucleotide-binding</keyword>
<dbReference type="Gene3D" id="2.40.50.140">
    <property type="entry name" value="Nucleic acid-binding proteins"/>
    <property type="match status" value="1"/>
</dbReference>
<organism evidence="21 22">
    <name type="scientific">Pseudokineococcus marinus</name>
    <dbReference type="NCBI Taxonomy" id="351215"/>
    <lineage>
        <taxon>Bacteria</taxon>
        <taxon>Bacillati</taxon>
        <taxon>Actinomycetota</taxon>
        <taxon>Actinomycetes</taxon>
        <taxon>Kineosporiales</taxon>
        <taxon>Kineosporiaceae</taxon>
        <taxon>Pseudokineococcus</taxon>
    </lineage>
</organism>
<evidence type="ECO:0000256" key="14">
    <source>
        <dbReference type="ARBA" id="ARBA00049255"/>
    </source>
</evidence>
<dbReference type="GO" id="GO:0004826">
    <property type="term" value="F:phenylalanine-tRNA ligase activity"/>
    <property type="evidence" value="ECO:0007669"/>
    <property type="project" value="UniProtKB-UniRule"/>
</dbReference>
<keyword evidence="6 15" id="KW-0436">Ligase</keyword>
<dbReference type="GO" id="GO:0005524">
    <property type="term" value="F:ATP binding"/>
    <property type="evidence" value="ECO:0007669"/>
    <property type="project" value="UniProtKB-UniRule"/>
</dbReference>
<dbReference type="AlphaFoldDB" id="A0A849BLP1"/>
<reference evidence="21 22" key="1">
    <citation type="submission" date="2020-05" db="EMBL/GenBank/DDBJ databases">
        <title>MicrobeNet Type strains.</title>
        <authorList>
            <person name="Nicholson A.C."/>
        </authorList>
    </citation>
    <scope>NUCLEOTIDE SEQUENCE [LARGE SCALE GENOMIC DNA]</scope>
    <source>
        <strain evidence="21 22">JCM 14547</strain>
    </source>
</reference>
<dbReference type="CDD" id="cd00769">
    <property type="entry name" value="PheRS_beta_core"/>
    <property type="match status" value="1"/>
</dbReference>
<dbReference type="SUPFAM" id="SSF56037">
    <property type="entry name" value="PheT/TilS domain"/>
    <property type="match status" value="1"/>
</dbReference>
<dbReference type="InterPro" id="IPR036690">
    <property type="entry name" value="Fdx_antiC-bd_sf"/>
</dbReference>
<dbReference type="FunFam" id="3.30.70.380:FF:000001">
    <property type="entry name" value="Phenylalanine--tRNA ligase beta subunit"/>
    <property type="match status" value="1"/>
</dbReference>
<dbReference type="EMBL" id="JABEMA010000028">
    <property type="protein sequence ID" value="NNH22243.1"/>
    <property type="molecule type" value="Genomic_DNA"/>
</dbReference>
<dbReference type="GO" id="GO:0000287">
    <property type="term" value="F:magnesium ion binding"/>
    <property type="evidence" value="ECO:0007669"/>
    <property type="project" value="UniProtKB-UniRule"/>
</dbReference>
<dbReference type="NCBIfam" id="TIGR00472">
    <property type="entry name" value="pheT_bact"/>
    <property type="match status" value="1"/>
</dbReference>
<dbReference type="InterPro" id="IPR033714">
    <property type="entry name" value="tRNA_bind_bactPheRS"/>
</dbReference>
<dbReference type="PROSITE" id="PS51483">
    <property type="entry name" value="B5"/>
    <property type="match status" value="1"/>
</dbReference>
<dbReference type="GO" id="GO:0006432">
    <property type="term" value="P:phenylalanyl-tRNA aminoacylation"/>
    <property type="evidence" value="ECO:0007669"/>
    <property type="project" value="UniProtKB-UniRule"/>
</dbReference>
<evidence type="ECO:0000256" key="6">
    <source>
        <dbReference type="ARBA" id="ARBA00022598"/>
    </source>
</evidence>
<dbReference type="Pfam" id="PF03484">
    <property type="entry name" value="B5"/>
    <property type="match status" value="1"/>
</dbReference>
<evidence type="ECO:0000256" key="13">
    <source>
        <dbReference type="ARBA" id="ARBA00023146"/>
    </source>
</evidence>
<dbReference type="InterPro" id="IPR012340">
    <property type="entry name" value="NA-bd_OB-fold"/>
</dbReference>
<dbReference type="GO" id="GO:0000049">
    <property type="term" value="F:tRNA binding"/>
    <property type="evidence" value="ECO:0007669"/>
    <property type="project" value="UniProtKB-UniRule"/>
</dbReference>
<evidence type="ECO:0000256" key="9">
    <source>
        <dbReference type="ARBA" id="ARBA00022840"/>
    </source>
</evidence>
<sequence length="874" mass="89874">MRVGVSWLAEVTDVADGATAEDVAAVLVRVGLEEEGLHGGDVSGPVVVGRVLSAEPEPQKNGKTIHWCSVDVGEEEPRGIVCGAQNFGAGDLVVVSLPGAVLPGGFAIAARKTYGHVSDGMICSTAELGLGEDSDGIIVLAELLGAAADGAAPGDDAKALLGLDDRVVEVNVTPDRGYCLSVRGLGREHAHGRGLDVATAFRDPLAGVRVPSAPGERDVVLADEGPVDGRPGASRFTARTVCGVDPSRPSPWWLRRRLVQAGMRPVSLAVDVTNYVMLLVGQPLHAYDAARLDGALVVRRARAGERLTTLDGVERALHPEDLVIADGAEGARAVGLAGVMGGASTEVTAATRDVVLEAACFDPVSVARTARRHRLPSEASRRFERGVDDAMAAAASQLAVDLLVEHGGGTAEDGLTDVGGPAERPVVSLPVREPARLVGVDYAPERVRALLEQVGCAVSGGPGAPDALAGTAAAGTGPAVGAWSVEPPSWRPDLQQAADLVEEVARLDGYDRIPSVLPRAVPGTAGGVVAGGGLTARRRAVRSVARALAEAGLVEVASYPFVSPERADALGLPDGDERRRALRVANPLREEEPLLRTSLLATLVDVLRRNVGRGADDVALFELGSVALPAADRAPSPRPGVDRRPTAEEEAAVRASVPHQPLHVAALLVGARTPRDWEGRGRSADARDAVELALLVGEVLGVPLAAVAEADRPPFHPGRCAALRVAGGPAAGAVVGHAGELAPRAVTALEVPARSVALELDLDVLLGALPGPPRPGALATYPVVKQDVALVVDASVPAADVEAALRRGAGPLLEECRLVDVYVGEQVGEGRRSLAFSLRFRAADRTLTGAEVAQAREAAVAAAGEATGAVLRGS</sequence>
<evidence type="ECO:0000256" key="16">
    <source>
        <dbReference type="PROSITE-ProRule" id="PRU00209"/>
    </source>
</evidence>
<dbReference type="EC" id="6.1.1.20" evidence="15"/>
<feature type="binding site" evidence="15">
    <location>
        <position position="503"/>
    </location>
    <ligand>
        <name>Mg(2+)</name>
        <dbReference type="ChEBI" id="CHEBI:18420"/>
        <note>shared with alpha subunit</note>
    </ligand>
</feature>
<evidence type="ECO:0000256" key="2">
    <source>
        <dbReference type="ARBA" id="ARBA00008653"/>
    </source>
</evidence>
<dbReference type="Gene3D" id="3.30.56.10">
    <property type="match status" value="2"/>
</dbReference>
<dbReference type="SUPFAM" id="SSF46955">
    <property type="entry name" value="Putative DNA-binding domain"/>
    <property type="match status" value="1"/>
</dbReference>
<feature type="domain" description="B5" evidence="20">
    <location>
        <begin position="422"/>
        <end position="515"/>
    </location>
</feature>
<dbReference type="InterPro" id="IPR009061">
    <property type="entry name" value="DNA-bd_dom_put_sf"/>
</dbReference>
<evidence type="ECO:0000256" key="8">
    <source>
        <dbReference type="ARBA" id="ARBA00022741"/>
    </source>
</evidence>
<evidence type="ECO:0000259" key="19">
    <source>
        <dbReference type="PROSITE" id="PS51447"/>
    </source>
</evidence>
<keyword evidence="22" id="KW-1185">Reference proteome</keyword>
<dbReference type="Pfam" id="PF17759">
    <property type="entry name" value="tRNA_synthFbeta"/>
    <property type="match status" value="1"/>
</dbReference>
<dbReference type="SMART" id="SM00873">
    <property type="entry name" value="B3_4"/>
    <property type="match status" value="1"/>
</dbReference>
<feature type="binding site" evidence="15">
    <location>
        <position position="502"/>
    </location>
    <ligand>
        <name>Mg(2+)</name>
        <dbReference type="ChEBI" id="CHEBI:18420"/>
        <note>shared with alpha subunit</note>
    </ligand>
</feature>
<evidence type="ECO:0000256" key="15">
    <source>
        <dbReference type="HAMAP-Rule" id="MF_00283"/>
    </source>
</evidence>
<evidence type="ECO:0000259" key="18">
    <source>
        <dbReference type="PROSITE" id="PS50886"/>
    </source>
</evidence>
<keyword evidence="12 15" id="KW-0648">Protein biosynthesis</keyword>
<comment type="catalytic activity">
    <reaction evidence="14 15">
        <text>tRNA(Phe) + L-phenylalanine + ATP = L-phenylalanyl-tRNA(Phe) + AMP + diphosphate + H(+)</text>
        <dbReference type="Rhea" id="RHEA:19413"/>
        <dbReference type="Rhea" id="RHEA-COMP:9668"/>
        <dbReference type="Rhea" id="RHEA-COMP:9699"/>
        <dbReference type="ChEBI" id="CHEBI:15378"/>
        <dbReference type="ChEBI" id="CHEBI:30616"/>
        <dbReference type="ChEBI" id="CHEBI:33019"/>
        <dbReference type="ChEBI" id="CHEBI:58095"/>
        <dbReference type="ChEBI" id="CHEBI:78442"/>
        <dbReference type="ChEBI" id="CHEBI:78531"/>
        <dbReference type="ChEBI" id="CHEBI:456215"/>
        <dbReference type="EC" id="6.1.1.20"/>
    </reaction>
</comment>
<evidence type="ECO:0000256" key="3">
    <source>
        <dbReference type="ARBA" id="ARBA00011209"/>
    </source>
</evidence>
<keyword evidence="9 15" id="KW-0067">ATP-binding</keyword>
<dbReference type="InterPro" id="IPR041616">
    <property type="entry name" value="PheRS_beta_core"/>
</dbReference>
<evidence type="ECO:0000313" key="22">
    <source>
        <dbReference type="Proteomes" id="UP000555552"/>
    </source>
</evidence>
<dbReference type="RefSeq" id="WP_171202094.1">
    <property type="nucleotide sequence ID" value="NZ_BAAANP010000035.1"/>
</dbReference>
<keyword evidence="13 15" id="KW-0030">Aminoacyl-tRNA synthetase</keyword>
<evidence type="ECO:0000256" key="4">
    <source>
        <dbReference type="ARBA" id="ARBA00022490"/>
    </source>
</evidence>
<comment type="subcellular location">
    <subcellularLocation>
        <location evidence="1 15">Cytoplasm</location>
    </subcellularLocation>
</comment>
<evidence type="ECO:0000259" key="20">
    <source>
        <dbReference type="PROSITE" id="PS51483"/>
    </source>
</evidence>
<dbReference type="Gene3D" id="3.30.70.380">
    <property type="entry name" value="Ferrodoxin-fold anticodon-binding domain"/>
    <property type="match status" value="1"/>
</dbReference>
<keyword evidence="10 15" id="KW-0460">Magnesium</keyword>
<dbReference type="InterPro" id="IPR045864">
    <property type="entry name" value="aa-tRNA-synth_II/BPL/LPL"/>
</dbReference>
<feature type="domain" description="FDX-ACB" evidence="19">
    <location>
        <begin position="779"/>
        <end position="872"/>
    </location>
</feature>
<dbReference type="CDD" id="cd02796">
    <property type="entry name" value="tRNA_bind_bactPheRS"/>
    <property type="match status" value="1"/>
</dbReference>
<dbReference type="InterPro" id="IPR045060">
    <property type="entry name" value="Phe-tRNA-ligase_IIc_bsu"/>
</dbReference>
<dbReference type="SMART" id="SM00874">
    <property type="entry name" value="B5"/>
    <property type="match status" value="1"/>
</dbReference>
<dbReference type="Proteomes" id="UP000555552">
    <property type="component" value="Unassembled WGS sequence"/>
</dbReference>
<dbReference type="InterPro" id="IPR005121">
    <property type="entry name" value="Fdx_antiC-bd"/>
</dbReference>
<dbReference type="Gene3D" id="3.30.930.10">
    <property type="entry name" value="Bira Bifunctional Protein, Domain 2"/>
    <property type="match status" value="1"/>
</dbReference>
<accession>A0A849BLP1</accession>
<name>A0A849BLP1_9ACTN</name>
<dbReference type="PANTHER" id="PTHR10947">
    <property type="entry name" value="PHENYLALANYL-TRNA SYNTHETASE BETA CHAIN AND LEUCINE-RICH REPEAT-CONTAINING PROTEIN 47"/>
    <property type="match status" value="1"/>
</dbReference>